<organism evidence="2 3">
    <name type="scientific">Psychrosphaera ytuae</name>
    <dbReference type="NCBI Taxonomy" id="2820710"/>
    <lineage>
        <taxon>Bacteria</taxon>
        <taxon>Pseudomonadati</taxon>
        <taxon>Pseudomonadota</taxon>
        <taxon>Gammaproteobacteria</taxon>
        <taxon>Alteromonadales</taxon>
        <taxon>Pseudoalteromonadaceae</taxon>
        <taxon>Psychrosphaera</taxon>
    </lineage>
</organism>
<dbReference type="InterPro" id="IPR029045">
    <property type="entry name" value="ClpP/crotonase-like_dom_sf"/>
</dbReference>
<dbReference type="PANTHER" id="PTHR42964:SF1">
    <property type="entry name" value="POLYKETIDE BIOSYNTHESIS ENOYL-COA HYDRATASE PKSH-RELATED"/>
    <property type="match status" value="1"/>
</dbReference>
<dbReference type="Gene3D" id="1.10.12.10">
    <property type="entry name" value="Lyase 2-enoyl-coa Hydratase, Chain A, domain 2"/>
    <property type="match status" value="1"/>
</dbReference>
<dbReference type="Gene3D" id="3.90.226.10">
    <property type="entry name" value="2-enoyl-CoA Hydratase, Chain A, domain 1"/>
    <property type="match status" value="1"/>
</dbReference>
<dbReference type="Pfam" id="PF00378">
    <property type="entry name" value="ECH_1"/>
    <property type="match status" value="1"/>
</dbReference>
<sequence>MTMSDTNTDLNVLLDINERGVATVTINRPEKHNAFDDTVIADLTRAFTEVANNPKARVLILASNGKSFSAGADLGWMKRMASYSYEENLTDAEALAEMLRVLNFMPIPTIAKVQGAAFGGAVGLVACCDMAIASNRASFSLSEVKLGLIPATISPYVIDAIGARASRRLFQTAERFSAELAQQLNLVSDIVEPEQLDAQVEVMVTALLANGPSAMAQAKQLVFDVQGQAITPELIHETSKRIAAIRVSEEGQEGLGAFFDKRPARWVAQINTATKDA</sequence>
<dbReference type="SUPFAM" id="SSF52096">
    <property type="entry name" value="ClpP/crotonase"/>
    <property type="match status" value="1"/>
</dbReference>
<dbReference type="PANTHER" id="PTHR42964">
    <property type="entry name" value="ENOYL-COA HYDRATASE"/>
    <property type="match status" value="1"/>
</dbReference>
<evidence type="ECO:0000313" key="3">
    <source>
        <dbReference type="Proteomes" id="UP000682739"/>
    </source>
</evidence>
<dbReference type="InterPro" id="IPR014748">
    <property type="entry name" value="Enoyl-CoA_hydra_C"/>
</dbReference>
<dbReference type="InterPro" id="IPR051683">
    <property type="entry name" value="Enoyl-CoA_Hydratase/Isomerase"/>
</dbReference>
<gene>
    <name evidence="2" type="ORF">J1N51_14685</name>
</gene>
<keyword evidence="3" id="KW-1185">Reference proteome</keyword>
<dbReference type="GO" id="GO:0008300">
    <property type="term" value="P:isoprenoid catabolic process"/>
    <property type="evidence" value="ECO:0007669"/>
    <property type="project" value="TreeGrafter"/>
</dbReference>
<dbReference type="AlphaFoldDB" id="A0A975DB60"/>
<evidence type="ECO:0000313" key="2">
    <source>
        <dbReference type="EMBL" id="QTH63917.1"/>
    </source>
</evidence>
<protein>
    <submittedName>
        <fullName evidence="2">Enoyl-CoA hydratase/isomerase family protein</fullName>
    </submittedName>
</protein>
<reference evidence="2" key="1">
    <citation type="submission" date="2021-03" db="EMBL/GenBank/DDBJ databases">
        <title>Description of Psychrosphaera ytuae sp. nov. isolated from deep sea sediment of South China Sea.</title>
        <authorList>
            <person name="Zhang J."/>
            <person name="Xu X.-D."/>
        </authorList>
    </citation>
    <scope>NUCLEOTIDE SEQUENCE</scope>
    <source>
        <strain evidence="2">MTZ26</strain>
    </source>
</reference>
<proteinExistence type="inferred from homology"/>
<comment type="similarity">
    <text evidence="1">Belongs to the enoyl-CoA hydratase/isomerase family.</text>
</comment>
<name>A0A975DB60_9GAMM</name>
<dbReference type="Proteomes" id="UP000682739">
    <property type="component" value="Chromosome"/>
</dbReference>
<dbReference type="InterPro" id="IPR001753">
    <property type="entry name" value="Enoyl-CoA_hydra/iso"/>
</dbReference>
<evidence type="ECO:0000256" key="1">
    <source>
        <dbReference type="ARBA" id="ARBA00005254"/>
    </source>
</evidence>
<dbReference type="KEGG" id="psym:J1N51_14685"/>
<accession>A0A975DB60</accession>
<dbReference type="EMBL" id="CP072110">
    <property type="protein sequence ID" value="QTH63917.1"/>
    <property type="molecule type" value="Genomic_DNA"/>
</dbReference>
<dbReference type="GO" id="GO:0003824">
    <property type="term" value="F:catalytic activity"/>
    <property type="evidence" value="ECO:0007669"/>
    <property type="project" value="UniProtKB-ARBA"/>
</dbReference>
<dbReference type="CDD" id="cd06558">
    <property type="entry name" value="crotonase-like"/>
    <property type="match status" value="1"/>
</dbReference>